<dbReference type="GO" id="GO:0042147">
    <property type="term" value="P:retrograde transport, endosome to Golgi"/>
    <property type="evidence" value="ECO:0007669"/>
    <property type="project" value="EnsemblFungi"/>
</dbReference>
<evidence type="ECO:0000256" key="2">
    <source>
        <dbReference type="ARBA" id="ARBA00022927"/>
    </source>
</evidence>
<evidence type="ECO:0008006" key="9">
    <source>
        <dbReference type="Google" id="ProtNLM"/>
    </source>
</evidence>
<sequence>MQVAKFTSFRKQLDQELHSLSSESKRRNSTIKHASDKSIDILKTIQNIEELVRHPDFVTPLVLACSSRNAKLTSIAMQCLQGLASVPSIPESRIPEVLDGFIEATQLAMEIQLKVLQIVPIFFKTYAKYIVGPQCKKLLQCCSSLLQLPNKAPVVFGTASATLQQLIDEVFERVSYEWAKNEDDESATATFEVMISNNETVKVGPYHYDANRLLNDLCSLVESSTSSSSSTSTQDKTDQLLDIKDIQTDYGLEILESVLKNSKKLFLTYPDLQFILRTKTVPLLLRYISSSKHFSTIFRSSRCIQLLIKKDYLSLLELELEVIISLLIHGISLESNISPWQRILSLEIFKELSQDFEMIRSLFITYDLFPDRKHIVNDLLQTSFKLIDSKDFTSFLGHSEIIQKVSSPLITSETTTVKTRYIDMLDKTNPPSVNLAYIISLVLSISNNFSEGLNNHVLTVCQAKGDDKNEASKEESELTSTKRLYEGLFESLFQLHKLLLYSSMLDSHIFHSLVRAFQKLAHAAGLLHLNDKLNVCLDLFSKSIVNNTLSGSPTDDMQTNIGPQSQSSRNSSKTSTPRKLQSATFSDKKSLHLRSFNSRNVSLFRALLSLSISIGSFFNTKSWQIVFLTWQWVSYFIYGPSADFMEAFYANDIPPAPTVSKSDLLSIETSIKKLFENTQSYSSDSFQILLESVMIEAKKSLSIPEEDSDSANGYHPLNQSNELSNCIYNKGFFITQIGELASFNFNRFITEYQNQDRMLWNSIMSFFIKLIANRNISSIPLRLYITRVFTDIIKNIANEVGNMDDQETRASKFSILEQLFTNSLMKTIESIQKLDVTKNEIYDGTIRTESEIIFQILSTLKEILNEFGDLLTQSWSTIFNIINAPFEWNIETALSSEGGNDKEDSSLVGGILQNYIDMIQVSYDVFKLISDDFLQSLPLGVIKYVVDTLVNYATQDKILNISFSSISQFWLVGDYLRLKDGDIVKFDDSKESKDRLAIFKGKLQDNQLTQIISSSASKGPEMYNGLWLYLLKSLIECTKDKRIEVKNGSIQTFFRIVDSHGSCFPTWDLIFIEVLNPFLKEKLWEADNEEISKFVDLTLKGLVDLYPSHFTSFLSSNSNDEWIAVLNLFDKLLKSKSSSVNYVTVINYQKLLKSMIKFPYLPEPIWKKCHEIWLGYNITYSDLASLTPEVGAKTEYDCVTELLIAFQDLYPLVDKYGKISEEFTEKSLGFFNSAARYPLLPEYSQDKTKLSGLQNQLLCCLHLFDRIENREIELLVIYQLTVFGTLCFDTREKIEKKLAHKLTDATNSRIPSFEAISYISTQYLSERLDFASNNSVPLDKDKQILRIVRNLSDVIQRKSFINLGKSENIPLWVISSRCFRKLVEKLLVSFKKASAPNYLQGEVLGIFIDVMSSYFVRESGKTDSLTESSDIEEYRACSTILLQNDVITLLDDERLKYLVESIWYGSFIYETDEYENALLARGETLFDVSQQLSNFDFNDMFGSTVQPPLMSKYNCSLVCLNDLIKFVMLPDPEFSKLRIVTIPFLVVRISLVLRRFICDEFLMCKAPIPKHRKIELTTFLNGLHKIMQFLLEENPEYGEEETLKELKVLYPLILKTIPVSHKVEGIQDDVLNLSLAFTKLMSK</sequence>
<evidence type="ECO:0000313" key="8">
    <source>
        <dbReference type="Proteomes" id="UP000000689"/>
    </source>
</evidence>
<dbReference type="Pfam" id="PF16206">
    <property type="entry name" value="Mon2_C"/>
    <property type="match status" value="1"/>
</dbReference>
<gene>
    <name evidence="7" type="primary">NDAI0A06120</name>
    <name evidence="7" type="ordered locus">NDAI_0A06120</name>
</gene>
<dbReference type="Pfam" id="PF16213">
    <property type="entry name" value="DCB"/>
    <property type="match status" value="1"/>
</dbReference>
<feature type="domain" description="Mon2 C-terminal" evidence="5">
    <location>
        <begin position="932"/>
        <end position="1081"/>
    </location>
</feature>
<proteinExistence type="predicted"/>
<evidence type="ECO:0000313" key="7">
    <source>
        <dbReference type="EMBL" id="CCD22767.1"/>
    </source>
</evidence>
<name>G0W4M9_NAUDC</name>
<evidence type="ECO:0000256" key="3">
    <source>
        <dbReference type="SAM" id="MobiDB-lite"/>
    </source>
</evidence>
<keyword evidence="2" id="KW-0653">Protein transport</keyword>
<dbReference type="GO" id="GO:0006897">
    <property type="term" value="P:endocytosis"/>
    <property type="evidence" value="ECO:0007669"/>
    <property type="project" value="EnsemblFungi"/>
</dbReference>
<feature type="domain" description="Mon2/Sec7/BIG1-like HUS" evidence="4">
    <location>
        <begin position="206"/>
        <end position="375"/>
    </location>
</feature>
<dbReference type="InterPro" id="IPR032817">
    <property type="entry name" value="Mon2_C"/>
</dbReference>
<dbReference type="InterPro" id="IPR032691">
    <property type="entry name" value="Mon2/Sec7/BIG1-like_HUS"/>
</dbReference>
<dbReference type="GO" id="GO:0005802">
    <property type="term" value="C:trans-Golgi network"/>
    <property type="evidence" value="ECO:0007669"/>
    <property type="project" value="EnsemblFungi"/>
</dbReference>
<dbReference type="STRING" id="1071378.G0W4M9"/>
<protein>
    <recommendedName>
        <fullName evidence="9">Protein MON2</fullName>
    </recommendedName>
</protein>
<feature type="compositionally biased region" description="Low complexity" evidence="3">
    <location>
        <begin position="563"/>
        <end position="579"/>
    </location>
</feature>
<keyword evidence="8" id="KW-1185">Reference proteome</keyword>
<dbReference type="InterPro" id="IPR016024">
    <property type="entry name" value="ARM-type_fold"/>
</dbReference>
<dbReference type="GO" id="GO:0005829">
    <property type="term" value="C:cytosol"/>
    <property type="evidence" value="ECO:0007669"/>
    <property type="project" value="GOC"/>
</dbReference>
<dbReference type="Pfam" id="PF12783">
    <property type="entry name" value="Sec7-like_HUS"/>
    <property type="match status" value="1"/>
</dbReference>
<dbReference type="GO" id="GO:0005085">
    <property type="term" value="F:guanyl-nucleotide exchange factor activity"/>
    <property type="evidence" value="ECO:0007669"/>
    <property type="project" value="EnsemblFungi"/>
</dbReference>
<dbReference type="EMBL" id="HE580267">
    <property type="protein sequence ID" value="CCD22767.1"/>
    <property type="molecule type" value="Genomic_DNA"/>
</dbReference>
<dbReference type="Proteomes" id="UP000000689">
    <property type="component" value="Chromosome 1"/>
</dbReference>
<keyword evidence="1" id="KW-0813">Transport</keyword>
<dbReference type="GO" id="GO:0006623">
    <property type="term" value="P:protein targeting to vacuole"/>
    <property type="evidence" value="ECO:0007669"/>
    <property type="project" value="EnsemblFungi"/>
</dbReference>
<dbReference type="RefSeq" id="XP_003668010.1">
    <property type="nucleotide sequence ID" value="XM_003667962.1"/>
</dbReference>
<dbReference type="GO" id="GO:0031901">
    <property type="term" value="C:early endosome membrane"/>
    <property type="evidence" value="ECO:0007669"/>
    <property type="project" value="EnsemblFungi"/>
</dbReference>
<dbReference type="OMA" id="AWRLCLN"/>
<evidence type="ECO:0000259" key="4">
    <source>
        <dbReference type="Pfam" id="PF12783"/>
    </source>
</evidence>
<dbReference type="InterPro" id="IPR032629">
    <property type="entry name" value="DCB_dom"/>
</dbReference>
<dbReference type="GeneID" id="11493611"/>
<dbReference type="GO" id="GO:0006895">
    <property type="term" value="P:Golgi to endosome transport"/>
    <property type="evidence" value="ECO:0007669"/>
    <property type="project" value="EnsemblFungi"/>
</dbReference>
<dbReference type="HOGENOM" id="CLU_001169_1_0_1"/>
<dbReference type="OrthoDB" id="294853at2759"/>
<accession>G0W4M9</accession>
<feature type="domain" description="Mon2/Sec7/BIG1-like dimerisation and cyclophilin-binding" evidence="6">
    <location>
        <begin position="5"/>
        <end position="178"/>
    </location>
</feature>
<dbReference type="SUPFAM" id="SSF48371">
    <property type="entry name" value="ARM repeat"/>
    <property type="match status" value="1"/>
</dbReference>
<reference evidence="7 8" key="1">
    <citation type="journal article" date="2011" name="Proc. Natl. Acad. Sci. U.S.A.">
        <title>Evolutionary erosion of yeast sex chromosomes by mating-type switching accidents.</title>
        <authorList>
            <person name="Gordon J.L."/>
            <person name="Armisen D."/>
            <person name="Proux-Wera E."/>
            <person name="Oheigeartaigh S.S."/>
            <person name="Byrne K.P."/>
            <person name="Wolfe K.H."/>
        </authorList>
    </citation>
    <scope>NUCLEOTIDE SEQUENCE [LARGE SCALE GENOMIC DNA]</scope>
    <source>
        <strain evidence="8">ATCC 10597 / BCRC 20456 / CBS 421 / NBRC 0211 / NRRL Y-12639</strain>
    </source>
</reference>
<feature type="compositionally biased region" description="Polar residues" evidence="3">
    <location>
        <begin position="551"/>
        <end position="562"/>
    </location>
</feature>
<evidence type="ECO:0000259" key="5">
    <source>
        <dbReference type="Pfam" id="PF16206"/>
    </source>
</evidence>
<dbReference type="KEGG" id="ndi:NDAI_0A06120"/>
<organism evidence="7 8">
    <name type="scientific">Naumovozyma dairenensis (strain ATCC 10597 / BCRC 20456 / CBS 421 / NBRC 0211 / NRRL Y-12639)</name>
    <name type="common">Saccharomyces dairenensis</name>
    <dbReference type="NCBI Taxonomy" id="1071378"/>
    <lineage>
        <taxon>Eukaryota</taxon>
        <taxon>Fungi</taxon>
        <taxon>Dikarya</taxon>
        <taxon>Ascomycota</taxon>
        <taxon>Saccharomycotina</taxon>
        <taxon>Saccharomycetes</taxon>
        <taxon>Saccharomycetales</taxon>
        <taxon>Saccharomycetaceae</taxon>
        <taxon>Naumovozyma</taxon>
    </lineage>
</organism>
<evidence type="ECO:0000256" key="1">
    <source>
        <dbReference type="ARBA" id="ARBA00022448"/>
    </source>
</evidence>
<dbReference type="eggNOG" id="KOG1848">
    <property type="taxonomic scope" value="Eukaryota"/>
</dbReference>
<feature type="region of interest" description="Disordered" evidence="3">
    <location>
        <begin position="551"/>
        <end position="583"/>
    </location>
</feature>
<evidence type="ECO:0000259" key="6">
    <source>
        <dbReference type="Pfam" id="PF16213"/>
    </source>
</evidence>